<dbReference type="PANTHER" id="PTHR36923">
    <property type="entry name" value="FERREDOXIN"/>
    <property type="match status" value="1"/>
</dbReference>
<organism evidence="8 9">
    <name type="scientific">Mycobacterium deserti</name>
    <dbReference type="NCBI Taxonomy" id="2978347"/>
    <lineage>
        <taxon>Bacteria</taxon>
        <taxon>Bacillati</taxon>
        <taxon>Actinomycetota</taxon>
        <taxon>Actinomycetes</taxon>
        <taxon>Mycobacteriales</taxon>
        <taxon>Mycobacteriaceae</taxon>
        <taxon>Mycobacterium</taxon>
    </lineage>
</organism>
<evidence type="ECO:0000256" key="1">
    <source>
        <dbReference type="ARBA" id="ARBA00001927"/>
    </source>
</evidence>
<dbReference type="PANTHER" id="PTHR36923:SF3">
    <property type="entry name" value="FERREDOXIN"/>
    <property type="match status" value="1"/>
</dbReference>
<evidence type="ECO:0000256" key="5">
    <source>
        <dbReference type="ARBA" id="ARBA00023004"/>
    </source>
</evidence>
<evidence type="ECO:0000256" key="6">
    <source>
        <dbReference type="ARBA" id="ARBA00023014"/>
    </source>
</evidence>
<evidence type="ECO:0000256" key="3">
    <source>
        <dbReference type="ARBA" id="ARBA00022723"/>
    </source>
</evidence>
<keyword evidence="5" id="KW-0408">Iron</keyword>
<dbReference type="Pfam" id="PF13459">
    <property type="entry name" value="Fer4_15"/>
    <property type="match status" value="1"/>
</dbReference>
<dbReference type="Gene3D" id="3.30.70.20">
    <property type="match status" value="1"/>
</dbReference>
<keyword evidence="9" id="KW-1185">Reference proteome</keyword>
<protein>
    <submittedName>
        <fullName evidence="8">Ferredoxin</fullName>
    </submittedName>
</protein>
<dbReference type="SUPFAM" id="SSF54862">
    <property type="entry name" value="4Fe-4S ferredoxins"/>
    <property type="match status" value="1"/>
</dbReference>
<dbReference type="EMBL" id="JAODWD010000004">
    <property type="protein sequence ID" value="MCT7660349.1"/>
    <property type="molecule type" value="Genomic_DNA"/>
</dbReference>
<sequence>MKVNVDFDRCEGHGLCVTQAADAFSLNDDGELDYHFDGDDVPADMEDDVRAAIGVCPVAALSESP</sequence>
<dbReference type="RefSeq" id="WP_260994398.1">
    <property type="nucleotide sequence ID" value="NZ_JAODWD010000004.1"/>
</dbReference>
<comment type="cofactor">
    <cofactor evidence="1">
        <name>[3Fe-4S] cluster</name>
        <dbReference type="ChEBI" id="CHEBI:21137"/>
    </cofactor>
</comment>
<accession>A0ABT2MDL0</accession>
<keyword evidence="6" id="KW-0411">Iron-sulfur</keyword>
<proteinExistence type="predicted"/>
<evidence type="ECO:0000256" key="7">
    <source>
        <dbReference type="ARBA" id="ARBA00023291"/>
    </source>
</evidence>
<reference evidence="9" key="1">
    <citation type="submission" date="2023-07" db="EMBL/GenBank/DDBJ databases">
        <authorList>
            <person name="Deng Y."/>
            <person name="Zhang Y.-Q."/>
        </authorList>
    </citation>
    <scope>NUCLEOTIDE SEQUENCE [LARGE SCALE GENOMIC DNA]</scope>
    <source>
        <strain evidence="9">CPCC 205710</strain>
    </source>
</reference>
<evidence type="ECO:0000256" key="2">
    <source>
        <dbReference type="ARBA" id="ARBA00022448"/>
    </source>
</evidence>
<evidence type="ECO:0000313" key="8">
    <source>
        <dbReference type="EMBL" id="MCT7660349.1"/>
    </source>
</evidence>
<keyword evidence="2" id="KW-0813">Transport</keyword>
<comment type="caution">
    <text evidence="8">The sequence shown here is derived from an EMBL/GenBank/DDBJ whole genome shotgun (WGS) entry which is preliminary data.</text>
</comment>
<evidence type="ECO:0000256" key="4">
    <source>
        <dbReference type="ARBA" id="ARBA00022982"/>
    </source>
</evidence>
<name>A0ABT2MDL0_9MYCO</name>
<dbReference type="Proteomes" id="UP001206639">
    <property type="component" value="Unassembled WGS sequence"/>
</dbReference>
<evidence type="ECO:0000313" key="9">
    <source>
        <dbReference type="Proteomes" id="UP001206639"/>
    </source>
</evidence>
<keyword evidence="3" id="KW-0479">Metal-binding</keyword>
<gene>
    <name evidence="8" type="ORF">N4S67_18205</name>
</gene>
<dbReference type="InterPro" id="IPR051269">
    <property type="entry name" value="Fe-S_cluster_ET"/>
</dbReference>
<keyword evidence="7" id="KW-0003">3Fe-4S</keyword>
<keyword evidence="4" id="KW-0249">Electron transport</keyword>